<dbReference type="CDD" id="cd03794">
    <property type="entry name" value="GT4_WbuB-like"/>
    <property type="match status" value="1"/>
</dbReference>
<dbReference type="SUPFAM" id="SSF53756">
    <property type="entry name" value="UDP-Glycosyltransferase/glycogen phosphorylase"/>
    <property type="match status" value="1"/>
</dbReference>
<protein>
    <submittedName>
        <fullName evidence="2">Glycosyltransferase family 4 protein</fullName>
    </submittedName>
</protein>
<proteinExistence type="predicted"/>
<name>A0ABT7M0S0_9CYAN</name>
<dbReference type="Proteomes" id="UP001230986">
    <property type="component" value="Unassembled WGS sequence"/>
</dbReference>
<comment type="caution">
    <text evidence="2">The sequence shown here is derived from an EMBL/GenBank/DDBJ whole genome shotgun (WGS) entry which is preliminary data.</text>
</comment>
<sequence>MRVVILNHFFHPDEAATAQLNGDLARALAQTGKFQVAGLCGVTRYALKDRQKSDITRWNDVTIERMACTDYGTRSIPGRLCDYATFFLQALRRLLFGPRPDVVIAMTSPPLIVIAGVITKIFRGSRLIYWVQDLYPEIIATTPAKRKRLICRILSAVADWVDARTDLHVVPGACMEQTLRQRKYGGKINVSVIPNWSVIPTGSEAAGSSGEFRRANHLTEKFVVMYSGNLGRAHDWETIAEGFSLAAANCPRLALVLIGQGYGMERLRKWHSSRQNLPIHFLPHQPRQNLGAALGAADLHIVSQSPDFDGLVVPSKFHGIASVGRPVHFIGSDRNTVSRTILDHGLGSVSAAGEPAQFARALERFIHDPSFTGQCAMAVTRWQEECGATEKALAQWIKAVEQIARIQESSNQ</sequence>
<dbReference type="Pfam" id="PF13579">
    <property type="entry name" value="Glyco_trans_4_4"/>
    <property type="match status" value="1"/>
</dbReference>
<keyword evidence="3" id="KW-1185">Reference proteome</keyword>
<feature type="domain" description="Glycosyltransferase subfamily 4-like N-terminal" evidence="1">
    <location>
        <begin position="23"/>
        <end position="196"/>
    </location>
</feature>
<gene>
    <name evidence="2" type="ORF">QQ055_10420</name>
</gene>
<evidence type="ECO:0000259" key="1">
    <source>
        <dbReference type="Pfam" id="PF13579"/>
    </source>
</evidence>
<evidence type="ECO:0000313" key="2">
    <source>
        <dbReference type="EMBL" id="MDL5057862.1"/>
    </source>
</evidence>
<organism evidence="2 3">
    <name type="scientific">Geitlerinema calcuttense NRMC-F 0142</name>
    <dbReference type="NCBI Taxonomy" id="2922238"/>
    <lineage>
        <taxon>Bacteria</taxon>
        <taxon>Bacillati</taxon>
        <taxon>Cyanobacteriota</taxon>
        <taxon>Cyanophyceae</taxon>
        <taxon>Geitlerinematales</taxon>
        <taxon>Geitlerinemataceae</taxon>
        <taxon>Geitlerinema</taxon>
    </lineage>
</organism>
<dbReference type="RefSeq" id="WP_284478324.1">
    <property type="nucleotide sequence ID" value="NZ_JASVEJ010000039.1"/>
</dbReference>
<evidence type="ECO:0000313" key="3">
    <source>
        <dbReference type="Proteomes" id="UP001230986"/>
    </source>
</evidence>
<dbReference type="EMBL" id="JASVEJ010000039">
    <property type="protein sequence ID" value="MDL5057862.1"/>
    <property type="molecule type" value="Genomic_DNA"/>
</dbReference>
<accession>A0ABT7M0S0</accession>
<reference evidence="2 3" key="1">
    <citation type="submission" date="2023-06" db="EMBL/GenBank/DDBJ databases">
        <title>Whole genome sequence of Oscillatoria calcuttensis NRMC-F 0142.</title>
        <authorList>
            <person name="Shakena Fathima T."/>
            <person name="Muralitharan G."/>
            <person name="Thajuddin N."/>
        </authorList>
    </citation>
    <scope>NUCLEOTIDE SEQUENCE [LARGE SCALE GENOMIC DNA]</scope>
    <source>
        <strain evidence="2 3">NRMC-F 0142</strain>
    </source>
</reference>
<dbReference type="InterPro" id="IPR028098">
    <property type="entry name" value="Glyco_trans_4-like_N"/>
</dbReference>
<dbReference type="Gene3D" id="3.40.50.2000">
    <property type="entry name" value="Glycogen Phosphorylase B"/>
    <property type="match status" value="2"/>
</dbReference>